<reference evidence="12" key="1">
    <citation type="journal article" date="2016" name="BMC Genomics">
        <title>Seminal fluid protein genes of the brown planthopper, Nilaparvata lugens.</title>
        <authorList>
            <person name="Yu B."/>
            <person name="Li D.T."/>
            <person name="Lu J.B."/>
            <person name="Zhang W.X."/>
            <person name="Zhang C.X."/>
        </authorList>
    </citation>
    <scope>NUCLEOTIDE SEQUENCE</scope>
    <source>
        <strain evidence="12">NlSFP_unconfirmed_comp34501</strain>
    </source>
</reference>
<dbReference type="GO" id="GO:0006508">
    <property type="term" value="P:proteolysis"/>
    <property type="evidence" value="ECO:0007669"/>
    <property type="project" value="InterPro"/>
</dbReference>
<dbReference type="GO" id="GO:0008242">
    <property type="term" value="F:omega peptidase activity"/>
    <property type="evidence" value="ECO:0007669"/>
    <property type="project" value="UniProtKB-EC"/>
</dbReference>
<evidence type="ECO:0000259" key="10">
    <source>
        <dbReference type="Pfam" id="PF00326"/>
    </source>
</evidence>
<evidence type="ECO:0000256" key="8">
    <source>
        <dbReference type="ARBA" id="ARBA00022801"/>
    </source>
</evidence>
<dbReference type="SUPFAM" id="SSF82171">
    <property type="entry name" value="DPP6 N-terminal domain-like"/>
    <property type="match status" value="1"/>
</dbReference>
<organism evidence="12">
    <name type="scientific">Nilaparvata lugens</name>
    <name type="common">Brown planthopper</name>
    <dbReference type="NCBI Taxonomy" id="108931"/>
    <lineage>
        <taxon>Eukaryota</taxon>
        <taxon>Metazoa</taxon>
        <taxon>Ecdysozoa</taxon>
        <taxon>Arthropoda</taxon>
        <taxon>Hexapoda</taxon>
        <taxon>Insecta</taxon>
        <taxon>Pterygota</taxon>
        <taxon>Neoptera</taxon>
        <taxon>Paraneoptera</taxon>
        <taxon>Hemiptera</taxon>
        <taxon>Auchenorrhyncha</taxon>
        <taxon>Fulgoroidea</taxon>
        <taxon>Delphacidae</taxon>
        <taxon>Delphacinae</taxon>
        <taxon>Nilaparvata</taxon>
    </lineage>
</organism>
<comment type="similarity">
    <text evidence="3">Belongs to the peptidase S9C family.</text>
</comment>
<evidence type="ECO:0000256" key="3">
    <source>
        <dbReference type="ARBA" id="ARBA00010040"/>
    </source>
</evidence>
<dbReference type="GO" id="GO:0005737">
    <property type="term" value="C:cytoplasm"/>
    <property type="evidence" value="ECO:0007669"/>
    <property type="project" value="UniProtKB-SubCell"/>
</dbReference>
<dbReference type="Gene3D" id="3.40.50.1820">
    <property type="entry name" value="alpha/beta hydrolase"/>
    <property type="match status" value="1"/>
</dbReference>
<comment type="subunit">
    <text evidence="4">Homotetramer.</text>
</comment>
<evidence type="ECO:0000259" key="11">
    <source>
        <dbReference type="Pfam" id="PF19283"/>
    </source>
</evidence>
<sequence length="744" mass="83279">MLAIRRRRMNRIKRKMDKATKTFRTVARVPSLASAQVLREPSTDEDVGPIRDNLLVSSLWSQICHESNKTIWYRMQHIVNPTTRQVSSLMPQDCSSELSSKFSPTGKYRAVLKDVPPSANSQTKKQFMEIWGKSNRISATDLEALDVHGDVYFDVEFKSFDWSPKEDSILYIAETKIPKSEPFYKRSAQDSASKASSGDKKPKKGEEYVYKEDWGEQMVGKHRPALAVFNVQSENGQIVSMLEGIPDNFSPAQALWAPDGSIVGIVWDHEPRRLGLYACTNRSSYVFHLAEGTFKLLTSEGLSVRSPRFSPDGKYLLWLERKVGGPHNGAQRLIKYEWATGKSGVVLDIIADKLDGVDPLKFRGIFCSAIPTRSWSKDNRRLLMNTMGPTTITSFVINIESGKVTVLNSSTDYSLSVLDVYDDYVLCAKSSPKHPKTLVFAKLPEEGNEKNIDWVYLTEYEVLPGLEKLEYGVHYTQASYDGDNGFKDLNAIYLKPDVSDGSTLPVIIWPHGGPHGNFVNAFNNDAAVFSLLGFGVIMVNYRGSTGMGEDCVNYLLGKIGDADVKDCQQIAEELCSMETLKFDSKRKVLFGGSHGGFLSAHLIGQYPESFRCAVLLNPVTDVMSMSSVTDIPDWCATCTAGESYSFTGDVSKEDLMKMYDASPMRLVHKVVTPTLLLIGKKDVRVPCSQGLQFYHKLKANGVQTKLLVYEDNHSLRQIPVDLDALMNSLLWFYEHLGLIKKEDL</sequence>
<dbReference type="Gene3D" id="2.120.10.30">
    <property type="entry name" value="TolB, C-terminal domain"/>
    <property type="match status" value="1"/>
</dbReference>
<proteinExistence type="evidence at transcript level"/>
<dbReference type="PANTHER" id="PTHR42776:SF4">
    <property type="entry name" value="ACYLAMINO-ACID-RELEASING ENZYME"/>
    <property type="match status" value="1"/>
</dbReference>
<evidence type="ECO:0000256" key="5">
    <source>
        <dbReference type="ARBA" id="ARBA00012917"/>
    </source>
</evidence>
<evidence type="ECO:0000256" key="9">
    <source>
        <dbReference type="SAM" id="MobiDB-lite"/>
    </source>
</evidence>
<comment type="catalytic activity">
    <reaction evidence="1">
        <text>Cleavage of an N-acetyl or N-formyl amino acid from the N-terminus of a polypeptide.</text>
        <dbReference type="EC" id="3.4.19.1"/>
    </reaction>
</comment>
<name>A0A1I9WLD0_NILLU</name>
<keyword evidence="7" id="KW-0963">Cytoplasm</keyword>
<dbReference type="Pfam" id="PF19283">
    <property type="entry name" value="APEH_N"/>
    <property type="match status" value="1"/>
</dbReference>
<dbReference type="SUPFAM" id="SSF53474">
    <property type="entry name" value="alpha/beta-Hydrolases"/>
    <property type="match status" value="1"/>
</dbReference>
<dbReference type="EC" id="3.4.19.1" evidence="5"/>
<feature type="domain" description="Peptidase S9 prolyl oligopeptidase catalytic" evidence="10">
    <location>
        <begin position="522"/>
        <end position="737"/>
    </location>
</feature>
<evidence type="ECO:0000256" key="2">
    <source>
        <dbReference type="ARBA" id="ARBA00004496"/>
    </source>
</evidence>
<dbReference type="InterPro" id="IPR045550">
    <property type="entry name" value="AARE_N"/>
</dbReference>
<evidence type="ECO:0000313" key="12">
    <source>
        <dbReference type="EMBL" id="APA33950.1"/>
    </source>
</evidence>
<dbReference type="AlphaFoldDB" id="A0A1I9WLD0"/>
<evidence type="ECO:0000256" key="1">
    <source>
        <dbReference type="ARBA" id="ARBA00000721"/>
    </source>
</evidence>
<evidence type="ECO:0000256" key="6">
    <source>
        <dbReference type="ARBA" id="ARBA00018421"/>
    </source>
</evidence>
<comment type="subcellular location">
    <subcellularLocation>
        <location evidence="2">Cytoplasm</location>
    </subcellularLocation>
</comment>
<feature type="domain" description="Acylamino-acid-releasing enzyme N-terminal" evidence="11">
    <location>
        <begin position="90"/>
        <end position="456"/>
    </location>
</feature>
<accession>A0A1I9WLD0</accession>
<keyword evidence="8" id="KW-0378">Hydrolase</keyword>
<dbReference type="InterPro" id="IPR029058">
    <property type="entry name" value="AB_hydrolase_fold"/>
</dbReference>
<dbReference type="PANTHER" id="PTHR42776">
    <property type="entry name" value="SERINE PEPTIDASE S9 FAMILY MEMBER"/>
    <property type="match status" value="1"/>
</dbReference>
<feature type="region of interest" description="Disordered" evidence="9">
    <location>
        <begin position="184"/>
        <end position="205"/>
    </location>
</feature>
<evidence type="ECO:0000256" key="7">
    <source>
        <dbReference type="ARBA" id="ARBA00022490"/>
    </source>
</evidence>
<dbReference type="EMBL" id="KU932314">
    <property type="protein sequence ID" value="APA33950.1"/>
    <property type="molecule type" value="mRNA"/>
</dbReference>
<protein>
    <recommendedName>
        <fullName evidence="6">Acylamino-acid-releasing enzyme</fullName>
        <ecNumber evidence="5">3.4.19.1</ecNumber>
    </recommendedName>
</protein>
<dbReference type="OrthoDB" id="416344at2759"/>
<dbReference type="GO" id="GO:0004252">
    <property type="term" value="F:serine-type endopeptidase activity"/>
    <property type="evidence" value="ECO:0007669"/>
    <property type="project" value="TreeGrafter"/>
</dbReference>
<dbReference type="InterPro" id="IPR001375">
    <property type="entry name" value="Peptidase_S9_cat"/>
</dbReference>
<dbReference type="Pfam" id="PF00326">
    <property type="entry name" value="Peptidase_S9"/>
    <property type="match status" value="1"/>
</dbReference>
<dbReference type="InterPro" id="IPR011042">
    <property type="entry name" value="6-blade_b-propeller_TolB-like"/>
</dbReference>
<evidence type="ECO:0000256" key="4">
    <source>
        <dbReference type="ARBA" id="ARBA00011881"/>
    </source>
</evidence>